<evidence type="ECO:0000313" key="2">
    <source>
        <dbReference type="EMBL" id="GAB57028.1"/>
    </source>
</evidence>
<dbReference type="InterPro" id="IPR010982">
    <property type="entry name" value="Lambda_DNA-bd_dom_sf"/>
</dbReference>
<sequence length="111" mass="12377">MKRKHDVDRFEIKQKLVGDMLAGTKTMGEVGKALRVDALKMSQTNVCKLTGLSRQVVSDIENDMGNPRLDSFQAYFTLMGLELAVLPRERSELVALESTFTKQTNVADTAK</sequence>
<dbReference type="RefSeq" id="WP_006007782.1">
    <property type="nucleotide sequence ID" value="NZ_BAET01000033.1"/>
</dbReference>
<proteinExistence type="predicted"/>
<comment type="caution">
    <text evidence="2">The sequence shown here is derived from an EMBL/GenBank/DDBJ whole genome shotgun (WGS) entry which is preliminary data.</text>
</comment>
<dbReference type="Pfam" id="PF01381">
    <property type="entry name" value="HTH_3"/>
    <property type="match status" value="1"/>
</dbReference>
<organism evidence="2 3">
    <name type="scientific">Glaciecola punicea ACAM 611</name>
    <dbReference type="NCBI Taxonomy" id="1121923"/>
    <lineage>
        <taxon>Bacteria</taxon>
        <taxon>Pseudomonadati</taxon>
        <taxon>Pseudomonadota</taxon>
        <taxon>Gammaproteobacteria</taxon>
        <taxon>Alteromonadales</taxon>
        <taxon>Alteromonadaceae</taxon>
        <taxon>Glaciecola</taxon>
    </lineage>
</organism>
<accession>H5TFA1</accession>
<gene>
    <name evidence="2" type="ORF">GPUN_2914</name>
</gene>
<dbReference type="CDD" id="cd00093">
    <property type="entry name" value="HTH_XRE"/>
    <property type="match status" value="1"/>
</dbReference>
<keyword evidence="3" id="KW-1185">Reference proteome</keyword>
<dbReference type="AlphaFoldDB" id="H5TFA1"/>
<evidence type="ECO:0000313" key="3">
    <source>
        <dbReference type="Proteomes" id="UP000053586"/>
    </source>
</evidence>
<dbReference type="SUPFAM" id="SSF47413">
    <property type="entry name" value="lambda repressor-like DNA-binding domains"/>
    <property type="match status" value="1"/>
</dbReference>
<dbReference type="Proteomes" id="UP000053586">
    <property type="component" value="Unassembled WGS sequence"/>
</dbReference>
<reference evidence="2 3" key="2">
    <citation type="journal article" date="2017" name="Antonie Van Leeuwenhoek">
        <title>Rhizobium rhizosphaerae sp. nov., a novel species isolated from rice rhizosphere.</title>
        <authorList>
            <person name="Zhao J.J."/>
            <person name="Zhang J."/>
            <person name="Zhang R.J."/>
            <person name="Zhang C.W."/>
            <person name="Yin H.Q."/>
            <person name="Zhang X.X."/>
        </authorList>
    </citation>
    <scope>NUCLEOTIDE SEQUENCE [LARGE SCALE GENOMIC DNA]</scope>
    <source>
        <strain evidence="2 3">ACAM 611</strain>
    </source>
</reference>
<dbReference type="EMBL" id="BAET01000033">
    <property type="protein sequence ID" value="GAB57028.1"/>
    <property type="molecule type" value="Genomic_DNA"/>
</dbReference>
<dbReference type="InterPro" id="IPR001387">
    <property type="entry name" value="Cro/C1-type_HTH"/>
</dbReference>
<dbReference type="Gene3D" id="1.10.260.40">
    <property type="entry name" value="lambda repressor-like DNA-binding domains"/>
    <property type="match status" value="1"/>
</dbReference>
<dbReference type="STRING" id="56804.BAE46_03335"/>
<dbReference type="GO" id="GO:0003677">
    <property type="term" value="F:DNA binding"/>
    <property type="evidence" value="ECO:0007669"/>
    <property type="project" value="InterPro"/>
</dbReference>
<protein>
    <recommendedName>
        <fullName evidence="1">HTH cro/C1-type domain-containing protein</fullName>
    </recommendedName>
</protein>
<dbReference type="PROSITE" id="PS50943">
    <property type="entry name" value="HTH_CROC1"/>
    <property type="match status" value="1"/>
</dbReference>
<feature type="domain" description="HTH cro/C1-type" evidence="1">
    <location>
        <begin position="32"/>
        <end position="86"/>
    </location>
</feature>
<name>H5TFA1_9ALTE</name>
<dbReference type="eggNOG" id="COG1396">
    <property type="taxonomic scope" value="Bacteria"/>
</dbReference>
<dbReference type="OrthoDB" id="6240846at2"/>
<evidence type="ECO:0000259" key="1">
    <source>
        <dbReference type="PROSITE" id="PS50943"/>
    </source>
</evidence>
<reference evidence="2 3" key="1">
    <citation type="journal article" date="2012" name="J. Bacteriol.">
        <title>Genome sequence of proteorhodopsin-containing sea ice bacterium Glaciecola punicea ACAM 611T.</title>
        <authorList>
            <person name="Qin Q.-L."/>
            <person name="Xie B.-B."/>
            <person name="Shu Y.-L."/>
            <person name="Rong J.-C."/>
            <person name="Zhao D.-L."/>
            <person name="Zhang X.-Y."/>
            <person name="Chen X.-L."/>
            <person name="Zhou B.-C."/>
            <person name="Zhanga Y.-Z."/>
        </authorList>
    </citation>
    <scope>NUCLEOTIDE SEQUENCE [LARGE SCALE GENOMIC DNA]</scope>
    <source>
        <strain evidence="2 3">ACAM 611</strain>
    </source>
</reference>